<evidence type="ECO:0000259" key="4">
    <source>
        <dbReference type="Pfam" id="PF17836"/>
    </source>
</evidence>
<dbReference type="InterPro" id="IPR041561">
    <property type="entry name" value="PglD_N"/>
</dbReference>
<dbReference type="InterPro" id="IPR020019">
    <property type="entry name" value="AcTrfase_PglD-like"/>
</dbReference>
<dbReference type="PANTHER" id="PTHR21064">
    <property type="entry name" value="AMINOGLYCOSIDE PHOSPHOTRANSFERASE DOMAIN-CONTAINING PROTEIN-RELATED"/>
    <property type="match status" value="1"/>
</dbReference>
<gene>
    <name evidence="5" type="ORF">H9865_05150</name>
</gene>
<dbReference type="Pfam" id="PF01636">
    <property type="entry name" value="APH"/>
    <property type="match status" value="1"/>
</dbReference>
<proteinExistence type="predicted"/>
<dbReference type="InterPro" id="IPR002575">
    <property type="entry name" value="Aminoglycoside_PTrfase"/>
</dbReference>
<feature type="binding site" evidence="2">
    <location>
        <position position="63"/>
    </location>
    <ligand>
        <name>substrate</name>
    </ligand>
</feature>
<dbReference type="CDD" id="cd03360">
    <property type="entry name" value="LbH_AT_putative"/>
    <property type="match status" value="1"/>
</dbReference>
<feature type="binding site" evidence="2">
    <location>
        <position position="139"/>
    </location>
    <ligand>
        <name>acetyl-CoA</name>
        <dbReference type="ChEBI" id="CHEBI:57288"/>
    </ligand>
</feature>
<dbReference type="PANTHER" id="PTHR21064:SF5">
    <property type="entry name" value="SLR1880 PROTEIN"/>
    <property type="match status" value="1"/>
</dbReference>
<comment type="caution">
    <text evidence="5">The sequence shown here is derived from an EMBL/GenBank/DDBJ whole genome shotgun (WGS) entry which is preliminary data.</text>
</comment>
<feature type="site" description="Increases basicity of active site His" evidence="1">
    <location>
        <position position="131"/>
    </location>
</feature>
<dbReference type="Gene3D" id="2.160.10.10">
    <property type="entry name" value="Hexapeptide repeat proteins"/>
    <property type="match status" value="1"/>
</dbReference>
<dbReference type="SUPFAM" id="SSF56112">
    <property type="entry name" value="Protein kinase-like (PK-like)"/>
    <property type="match status" value="1"/>
</dbReference>
<dbReference type="Proteomes" id="UP000824193">
    <property type="component" value="Unassembled WGS sequence"/>
</dbReference>
<evidence type="ECO:0000313" key="5">
    <source>
        <dbReference type="EMBL" id="HIX05478.1"/>
    </source>
</evidence>
<feature type="domain" description="PglD N-terminal" evidence="4">
    <location>
        <begin position="3"/>
        <end position="75"/>
    </location>
</feature>
<feature type="domain" description="Aminoglycoside phosphotransferase" evidence="3">
    <location>
        <begin position="195"/>
        <end position="449"/>
    </location>
</feature>
<protein>
    <submittedName>
        <fullName evidence="5">Phosphotransferase</fullName>
    </submittedName>
</protein>
<evidence type="ECO:0000313" key="6">
    <source>
        <dbReference type="Proteomes" id="UP000824193"/>
    </source>
</evidence>
<dbReference type="InterPro" id="IPR050249">
    <property type="entry name" value="Pseudomonas-type_ThrB"/>
</dbReference>
<dbReference type="InterPro" id="IPR011009">
    <property type="entry name" value="Kinase-like_dom_sf"/>
</dbReference>
<dbReference type="Gene3D" id="3.40.50.20">
    <property type="match status" value="1"/>
</dbReference>
<accession>A0A9D1V3W9</accession>
<sequence>MPNLLILGAGGFGRMIYENVQSTRQFDKIAMLDDAAKGPEVIGKLVDYTTLREEYPCAVAAFGNNKLRVQWVDRLLQAGFVVPTIIHPSAVVSPSAVVGAGSFVMQRAVVNTHTVLGKGCLVNCGAIIDHDTVVGDGAHISLGSVVKANCQIEPGRKVEAGEVIFAQRRVIDGVDSRELQDALYAFGFGNQCSYVKPFGAGHINETYAVYMPGEEGDELRYVLQRVNTHVFKNPREVMQNIFGVTEYLRTVIRAQGGDPDRETLSYIKTKGGENYYQDTRGLPWRCYNYIPDSVCYQSVETPEQFYQSARSFGNFLKQLDGYPIETLHETIPKFHDTENRLRTFKRAVQRDVKNRVRTCKKEIDFVMERAADCSVLMDGLRAGKLPLRVTHNDTKLNNILFDAATGKGMCIIDLDTIMPGLALNDFGDSIRFGATRAAEDEPDVSKVHFELDLFEAYTKGYLEAAGDVLTDAEKEYLPWGAKIITLECGMRFLTDYLQGDVYFKTQYPHHNLVRCRTQFKLVAEMEEHFDEMKAIVKKYSEMPGGEAK</sequence>
<evidence type="ECO:0000259" key="3">
    <source>
        <dbReference type="Pfam" id="PF01636"/>
    </source>
</evidence>
<dbReference type="SUPFAM" id="SSF51161">
    <property type="entry name" value="Trimeric LpxA-like enzymes"/>
    <property type="match status" value="1"/>
</dbReference>
<evidence type="ECO:0000256" key="1">
    <source>
        <dbReference type="PIRSR" id="PIRSR620019-1"/>
    </source>
</evidence>
<reference evidence="5" key="1">
    <citation type="journal article" date="2021" name="PeerJ">
        <title>Extensive microbial diversity within the chicken gut microbiome revealed by metagenomics and culture.</title>
        <authorList>
            <person name="Gilroy R."/>
            <person name="Ravi A."/>
            <person name="Getino M."/>
            <person name="Pursley I."/>
            <person name="Horton D.L."/>
            <person name="Alikhan N.F."/>
            <person name="Baker D."/>
            <person name="Gharbi K."/>
            <person name="Hall N."/>
            <person name="Watson M."/>
            <person name="Adriaenssens E.M."/>
            <person name="Foster-Nyarko E."/>
            <person name="Jarju S."/>
            <person name="Secka A."/>
            <person name="Antonio M."/>
            <person name="Oren A."/>
            <person name="Chaudhuri R.R."/>
            <person name="La Ragione R."/>
            <person name="Hildebrand F."/>
            <person name="Pallen M.J."/>
        </authorList>
    </citation>
    <scope>NUCLEOTIDE SEQUENCE</scope>
    <source>
        <strain evidence="5">2239</strain>
    </source>
</reference>
<dbReference type="Pfam" id="PF17836">
    <property type="entry name" value="PglD_N"/>
    <property type="match status" value="1"/>
</dbReference>
<dbReference type="EMBL" id="DXFW01000013">
    <property type="protein sequence ID" value="HIX05478.1"/>
    <property type="molecule type" value="Genomic_DNA"/>
</dbReference>
<dbReference type="AlphaFoldDB" id="A0A9D1V3W9"/>
<reference evidence="5" key="2">
    <citation type="submission" date="2021-04" db="EMBL/GenBank/DDBJ databases">
        <authorList>
            <person name="Gilroy R."/>
        </authorList>
    </citation>
    <scope>NUCLEOTIDE SEQUENCE</scope>
    <source>
        <strain evidence="5">2239</strain>
    </source>
</reference>
<dbReference type="InterPro" id="IPR011004">
    <property type="entry name" value="Trimer_LpxA-like_sf"/>
</dbReference>
<name>A0A9D1V3W9_9FIRM</name>
<dbReference type="Gene3D" id="3.90.1200.10">
    <property type="match status" value="1"/>
</dbReference>
<organism evidence="5 6">
    <name type="scientific">Candidatus Allofournierella pullicola</name>
    <dbReference type="NCBI Taxonomy" id="2838596"/>
    <lineage>
        <taxon>Bacteria</taxon>
        <taxon>Bacillati</taxon>
        <taxon>Bacillota</taxon>
        <taxon>Clostridia</taxon>
        <taxon>Eubacteriales</taxon>
        <taxon>Oscillospiraceae</taxon>
        <taxon>Allofournierella</taxon>
    </lineage>
</organism>
<feature type="active site" description="Proton acceptor" evidence="1">
    <location>
        <position position="130"/>
    </location>
</feature>
<evidence type="ECO:0000256" key="2">
    <source>
        <dbReference type="PIRSR" id="PIRSR620019-2"/>
    </source>
</evidence>